<dbReference type="PaxDb" id="65489-OBART12G17590.1"/>
<evidence type="ECO:0000313" key="3">
    <source>
        <dbReference type="Proteomes" id="UP000026960"/>
    </source>
</evidence>
<feature type="compositionally biased region" description="Basic and acidic residues" evidence="1">
    <location>
        <begin position="65"/>
        <end position="86"/>
    </location>
</feature>
<accession>A0A0D3HWB0</accession>
<sequence>MAACRMILAYQHINCTNTPEPEQPFKQTKNLHISREEPGQKLAFETQLCHHGLWKQVEQAAVAEGEPRQREAAHRAEERPGPEKARFAGARPEAAAGGGSRGTARRILRSASGSATPLPPHHLHMRTFLAEARAYWLLVRRRWEAWSGGDASPRWPPLSFGAGSEASLGKCV</sequence>
<evidence type="ECO:0000313" key="2">
    <source>
        <dbReference type="EnsemblPlants" id="OBART12G17590.1"/>
    </source>
</evidence>
<dbReference type="Gramene" id="OBART12G17590.1">
    <property type="protein sequence ID" value="OBART12G17590.1"/>
    <property type="gene ID" value="OBART12G17590"/>
</dbReference>
<dbReference type="HOGENOM" id="CLU_1557639_0_0_1"/>
<keyword evidence="3" id="KW-1185">Reference proteome</keyword>
<feature type="region of interest" description="Disordered" evidence="1">
    <location>
        <begin position="60"/>
        <end position="103"/>
    </location>
</feature>
<name>A0A0D3HWB0_9ORYZ</name>
<reference evidence="2" key="2">
    <citation type="submission" date="2015-03" db="UniProtKB">
        <authorList>
            <consortium name="EnsemblPlants"/>
        </authorList>
    </citation>
    <scope>IDENTIFICATION</scope>
</reference>
<proteinExistence type="predicted"/>
<reference evidence="2" key="1">
    <citation type="journal article" date="2009" name="Rice">
        <title>De Novo Next Generation Sequencing of Plant Genomes.</title>
        <authorList>
            <person name="Rounsley S."/>
            <person name="Marri P.R."/>
            <person name="Yu Y."/>
            <person name="He R."/>
            <person name="Sisneros N."/>
            <person name="Goicoechea J.L."/>
            <person name="Lee S.J."/>
            <person name="Angelova A."/>
            <person name="Kudrna D."/>
            <person name="Luo M."/>
            <person name="Affourtit J."/>
            <person name="Desany B."/>
            <person name="Knight J."/>
            <person name="Niazi F."/>
            <person name="Egholm M."/>
            <person name="Wing R.A."/>
        </authorList>
    </citation>
    <scope>NUCLEOTIDE SEQUENCE [LARGE SCALE GENOMIC DNA]</scope>
    <source>
        <strain evidence="2">cv. IRGC 105608</strain>
    </source>
</reference>
<organism evidence="2">
    <name type="scientific">Oryza barthii</name>
    <dbReference type="NCBI Taxonomy" id="65489"/>
    <lineage>
        <taxon>Eukaryota</taxon>
        <taxon>Viridiplantae</taxon>
        <taxon>Streptophyta</taxon>
        <taxon>Embryophyta</taxon>
        <taxon>Tracheophyta</taxon>
        <taxon>Spermatophyta</taxon>
        <taxon>Magnoliopsida</taxon>
        <taxon>Liliopsida</taxon>
        <taxon>Poales</taxon>
        <taxon>Poaceae</taxon>
        <taxon>BOP clade</taxon>
        <taxon>Oryzoideae</taxon>
        <taxon>Oryzeae</taxon>
        <taxon>Oryzinae</taxon>
        <taxon>Oryza</taxon>
    </lineage>
</organism>
<protein>
    <submittedName>
        <fullName evidence="2">Uncharacterized protein</fullName>
    </submittedName>
</protein>
<dbReference type="EnsemblPlants" id="OBART12G17590.1">
    <property type="protein sequence ID" value="OBART12G17590.1"/>
    <property type="gene ID" value="OBART12G17590"/>
</dbReference>
<dbReference type="Proteomes" id="UP000026960">
    <property type="component" value="Chromosome 12"/>
</dbReference>
<evidence type="ECO:0000256" key="1">
    <source>
        <dbReference type="SAM" id="MobiDB-lite"/>
    </source>
</evidence>
<dbReference type="AlphaFoldDB" id="A0A0D3HWB0"/>